<sequence length="137" mass="15784">MPDPFISLTFNSTRKIRNTFQVEFSFAPPIPFNSTRKIRNVRLSNACDFQMRTFNSTRKIRNQLQDIKSAAVLLKLSTPPGRLETSTLPIYLLYTLQRFCQGGTPLKLRCISGNRQWARRTLKNATFTLLKSLSIKL</sequence>
<organism evidence="1 2">
    <name type="scientific">Thermocrinis minervae</name>
    <dbReference type="NCBI Taxonomy" id="381751"/>
    <lineage>
        <taxon>Bacteria</taxon>
        <taxon>Pseudomonadati</taxon>
        <taxon>Aquificota</taxon>
        <taxon>Aquificia</taxon>
        <taxon>Aquificales</taxon>
        <taxon>Aquificaceae</taxon>
        <taxon>Thermocrinis</taxon>
    </lineage>
</organism>
<evidence type="ECO:0000313" key="2">
    <source>
        <dbReference type="Proteomes" id="UP000189810"/>
    </source>
</evidence>
<keyword evidence="2" id="KW-1185">Reference proteome</keyword>
<name>A0A1M6SN27_9AQUI</name>
<proteinExistence type="predicted"/>
<accession>A0A1M6SN27</accession>
<dbReference type="EMBL" id="LT670846">
    <property type="protein sequence ID" value="SHK46113.1"/>
    <property type="molecule type" value="Genomic_DNA"/>
</dbReference>
<protein>
    <submittedName>
        <fullName evidence="1">Uncharacterized protein</fullName>
    </submittedName>
</protein>
<gene>
    <name evidence="1" type="ORF">SAMN05444391_1093</name>
</gene>
<evidence type="ECO:0000313" key="1">
    <source>
        <dbReference type="EMBL" id="SHK46113.1"/>
    </source>
</evidence>
<dbReference type="Proteomes" id="UP000189810">
    <property type="component" value="Chromosome I"/>
</dbReference>
<reference evidence="1 2" key="1">
    <citation type="submission" date="2016-11" db="EMBL/GenBank/DDBJ databases">
        <authorList>
            <person name="Jaros S."/>
            <person name="Januszkiewicz K."/>
            <person name="Wedrychowicz H."/>
        </authorList>
    </citation>
    <scope>NUCLEOTIDE SEQUENCE [LARGE SCALE GENOMIC DNA]</scope>
    <source>
        <strain evidence="1 2">DSM 19557</strain>
    </source>
</reference>
<dbReference type="AlphaFoldDB" id="A0A1M6SN27"/>